<dbReference type="PANTHER" id="PTHR11751:SF29">
    <property type="entry name" value="ALANINE TRANSAMINASE"/>
    <property type="match status" value="1"/>
</dbReference>
<keyword evidence="5" id="KW-0663">Pyridoxal phosphate</keyword>
<keyword evidence="4" id="KW-0808">Transferase</keyword>
<comment type="subunit">
    <text evidence="2">Homodimer.</text>
</comment>
<dbReference type="GO" id="GO:0004021">
    <property type="term" value="F:L-alanine:2-oxoglutarate aminotransferase activity"/>
    <property type="evidence" value="ECO:0007669"/>
    <property type="project" value="TreeGrafter"/>
</dbReference>
<proteinExistence type="predicted"/>
<evidence type="ECO:0000256" key="5">
    <source>
        <dbReference type="ARBA" id="ARBA00022898"/>
    </source>
</evidence>
<name>A0A1U7XB27_NICSY</name>
<dbReference type="SUPFAM" id="SSF53383">
    <property type="entry name" value="PLP-dependent transferases"/>
    <property type="match status" value="1"/>
</dbReference>
<keyword evidence="3" id="KW-0032">Aminotransferase</keyword>
<keyword evidence="6" id="KW-1185">Reference proteome</keyword>
<dbReference type="Proteomes" id="UP000189701">
    <property type="component" value="Unplaced"/>
</dbReference>
<evidence type="ECO:0000313" key="6">
    <source>
        <dbReference type="Proteomes" id="UP000189701"/>
    </source>
</evidence>
<dbReference type="RefSeq" id="XP_009786856.1">
    <property type="nucleotide sequence ID" value="XM_009788554.1"/>
</dbReference>
<evidence type="ECO:0000256" key="2">
    <source>
        <dbReference type="ARBA" id="ARBA00011738"/>
    </source>
</evidence>
<dbReference type="Gene3D" id="3.40.640.10">
    <property type="entry name" value="Type I PLP-dependent aspartate aminotransferase-like (Major domain)"/>
    <property type="match status" value="1"/>
</dbReference>
<dbReference type="STRING" id="4096.A0A1U7XB27"/>
<comment type="cofactor">
    <cofactor evidence="1">
        <name>pyridoxal 5'-phosphate</name>
        <dbReference type="ChEBI" id="CHEBI:597326"/>
    </cofactor>
</comment>
<dbReference type="InterPro" id="IPR015421">
    <property type="entry name" value="PyrdxlP-dep_Trfase_major"/>
</dbReference>
<dbReference type="AlphaFoldDB" id="A0A1U7XB27"/>
<dbReference type="eggNOG" id="KOG0258">
    <property type="taxonomic scope" value="Eukaryota"/>
</dbReference>
<reference evidence="7" key="2">
    <citation type="submission" date="2025-08" db="UniProtKB">
        <authorList>
            <consortium name="RefSeq"/>
        </authorList>
    </citation>
    <scope>IDENTIFICATION</scope>
    <source>
        <tissue evidence="7">Leaf</tissue>
    </source>
</reference>
<evidence type="ECO:0000256" key="1">
    <source>
        <dbReference type="ARBA" id="ARBA00001933"/>
    </source>
</evidence>
<evidence type="ECO:0000256" key="3">
    <source>
        <dbReference type="ARBA" id="ARBA00022576"/>
    </source>
</evidence>
<dbReference type="InterPro" id="IPR045088">
    <property type="entry name" value="ALAT1/2-like"/>
</dbReference>
<evidence type="ECO:0000313" key="7">
    <source>
        <dbReference type="RefSeq" id="XP_009786856.1"/>
    </source>
</evidence>
<reference evidence="6" key="1">
    <citation type="journal article" date="2013" name="Genome Biol.">
        <title>Reference genomes and transcriptomes of Nicotiana sylvestris and Nicotiana tomentosiformis.</title>
        <authorList>
            <person name="Sierro N."/>
            <person name="Battey J.N."/>
            <person name="Ouadi S."/>
            <person name="Bovet L."/>
            <person name="Goepfert S."/>
            <person name="Bakaher N."/>
            <person name="Peitsch M.C."/>
            <person name="Ivanov N.V."/>
        </authorList>
    </citation>
    <scope>NUCLEOTIDE SEQUENCE [LARGE SCALE GENOMIC DNA]</scope>
</reference>
<sequence>MEYEFNRMSFPDPFDQIPGRATCAYNHSQVLAETNQRAIVEFCKKEGLVLLADEVYQENIYVPEKQFHSFKKIARSMRFGEKDISLVSFQFVSKVTGIGRQSY</sequence>
<dbReference type="PANTHER" id="PTHR11751">
    <property type="entry name" value="ALANINE AMINOTRANSFERASE"/>
    <property type="match status" value="1"/>
</dbReference>
<dbReference type="InterPro" id="IPR015424">
    <property type="entry name" value="PyrdxlP-dep_Trfase"/>
</dbReference>
<organism evidence="6 7">
    <name type="scientific">Nicotiana sylvestris</name>
    <name type="common">Wood tobacco</name>
    <name type="synonym">South American tobacco</name>
    <dbReference type="NCBI Taxonomy" id="4096"/>
    <lineage>
        <taxon>Eukaryota</taxon>
        <taxon>Viridiplantae</taxon>
        <taxon>Streptophyta</taxon>
        <taxon>Embryophyta</taxon>
        <taxon>Tracheophyta</taxon>
        <taxon>Spermatophyta</taxon>
        <taxon>Magnoliopsida</taxon>
        <taxon>eudicotyledons</taxon>
        <taxon>Gunneridae</taxon>
        <taxon>Pentapetalae</taxon>
        <taxon>asterids</taxon>
        <taxon>lamiids</taxon>
        <taxon>Solanales</taxon>
        <taxon>Solanaceae</taxon>
        <taxon>Nicotianoideae</taxon>
        <taxon>Nicotianeae</taxon>
        <taxon>Nicotiana</taxon>
    </lineage>
</organism>
<protein>
    <submittedName>
        <fullName evidence="7">Alanine aminotransferase 2, mitochondrial-like isoform X1</fullName>
    </submittedName>
</protein>
<gene>
    <name evidence="7" type="primary">LOC104234905</name>
</gene>
<evidence type="ECO:0000256" key="4">
    <source>
        <dbReference type="ARBA" id="ARBA00022679"/>
    </source>
</evidence>
<accession>A0A1U7XB27</accession>